<keyword evidence="5" id="KW-0687">Ribonucleoprotein</keyword>
<proteinExistence type="inferred from homology"/>
<dbReference type="PANTHER" id="PTHR35693">
    <property type="entry name" value="EXPRESSED PROTEIN"/>
    <property type="match status" value="1"/>
</dbReference>
<evidence type="ECO:0000256" key="7">
    <source>
        <dbReference type="SAM" id="MobiDB-lite"/>
    </source>
</evidence>
<sequence length="179" mass="19924">MALRKLKHAPKLLTRVLDLVCAGQMAPPKWLEGLRPAVVLDWGGERKNSGKRAQGGKVPPIRFPEDGLVRAYYDRHPEARMQPVDLRSFTPPPAREFAQRQLQLMQAESISAKVAYHRLKAEMLADSKSYPQQRRSVLAAVQEEEEQVLQDAMRTLRESQGTLRVASGLPDGPPGSGPP</sequence>
<keyword evidence="9" id="KW-1185">Reference proteome</keyword>
<reference evidence="8 9" key="1">
    <citation type="journal article" date="2024" name="Nat. Commun.">
        <title>Phylogenomics reveals the evolutionary origins of lichenization in chlorophyte algae.</title>
        <authorList>
            <person name="Puginier C."/>
            <person name="Libourel C."/>
            <person name="Otte J."/>
            <person name="Skaloud P."/>
            <person name="Haon M."/>
            <person name="Grisel S."/>
            <person name="Petersen M."/>
            <person name="Berrin J.G."/>
            <person name="Delaux P.M."/>
            <person name="Dal Grande F."/>
            <person name="Keller J."/>
        </authorList>
    </citation>
    <scope>NUCLEOTIDE SEQUENCE [LARGE SCALE GENOMIC DNA]</scope>
    <source>
        <strain evidence="8 9">SAG 2043</strain>
    </source>
</reference>
<comment type="similarity">
    <text evidence="2">Belongs to the mitochondrion-specific ribosomal protein mS23 family.</text>
</comment>
<dbReference type="AlphaFoldDB" id="A0AAW1QT20"/>
<accession>A0AAW1QT20</accession>
<dbReference type="PANTHER" id="PTHR35693:SF1">
    <property type="entry name" value="EXPRESSED PROTEIN"/>
    <property type="match status" value="1"/>
</dbReference>
<evidence type="ECO:0000256" key="1">
    <source>
        <dbReference type="ARBA" id="ARBA00004173"/>
    </source>
</evidence>
<dbReference type="EMBL" id="JALJOR010000002">
    <property type="protein sequence ID" value="KAK9824607.1"/>
    <property type="molecule type" value="Genomic_DNA"/>
</dbReference>
<evidence type="ECO:0000256" key="5">
    <source>
        <dbReference type="ARBA" id="ARBA00023274"/>
    </source>
</evidence>
<comment type="subcellular location">
    <subcellularLocation>
        <location evidence="1">Mitochondrion</location>
    </subcellularLocation>
</comment>
<dbReference type="Proteomes" id="UP001489004">
    <property type="component" value="Unassembled WGS sequence"/>
</dbReference>
<evidence type="ECO:0000313" key="9">
    <source>
        <dbReference type="Proteomes" id="UP001489004"/>
    </source>
</evidence>
<comment type="caution">
    <text evidence="8">The sequence shown here is derived from an EMBL/GenBank/DDBJ whole genome shotgun (WGS) entry which is preliminary data.</text>
</comment>
<name>A0AAW1QT20_9CHLO</name>
<evidence type="ECO:0000256" key="2">
    <source>
        <dbReference type="ARBA" id="ARBA00009864"/>
    </source>
</evidence>
<evidence type="ECO:0000256" key="4">
    <source>
        <dbReference type="ARBA" id="ARBA00023128"/>
    </source>
</evidence>
<keyword evidence="3" id="KW-0689">Ribosomal protein</keyword>
<gene>
    <name evidence="8" type="ORF">WJX72_011682</name>
</gene>
<keyword evidence="4" id="KW-0496">Mitochondrion</keyword>
<protein>
    <recommendedName>
        <fullName evidence="6">Small ribosomal subunit protein mS23</fullName>
    </recommendedName>
</protein>
<evidence type="ECO:0000256" key="3">
    <source>
        <dbReference type="ARBA" id="ARBA00022980"/>
    </source>
</evidence>
<dbReference type="InterPro" id="IPR059242">
    <property type="entry name" value="mS23_dom"/>
</dbReference>
<feature type="region of interest" description="Disordered" evidence="7">
    <location>
        <begin position="158"/>
        <end position="179"/>
    </location>
</feature>
<evidence type="ECO:0000256" key="6">
    <source>
        <dbReference type="ARBA" id="ARBA00035137"/>
    </source>
</evidence>
<organism evidence="8 9">
    <name type="scientific">[Myrmecia] bisecta</name>
    <dbReference type="NCBI Taxonomy" id="41462"/>
    <lineage>
        <taxon>Eukaryota</taxon>
        <taxon>Viridiplantae</taxon>
        <taxon>Chlorophyta</taxon>
        <taxon>core chlorophytes</taxon>
        <taxon>Trebouxiophyceae</taxon>
        <taxon>Trebouxiales</taxon>
        <taxon>Trebouxiaceae</taxon>
        <taxon>Myrmecia</taxon>
    </lineage>
</organism>
<evidence type="ECO:0000313" key="8">
    <source>
        <dbReference type="EMBL" id="KAK9824607.1"/>
    </source>
</evidence>
<dbReference type="CDD" id="cd23701">
    <property type="entry name" value="At1g26750"/>
    <property type="match status" value="1"/>
</dbReference>